<gene>
    <name evidence="3" type="ORF">RUM43_012694</name>
</gene>
<feature type="region of interest" description="Disordered" evidence="2">
    <location>
        <begin position="1835"/>
        <end position="1947"/>
    </location>
</feature>
<feature type="region of interest" description="Disordered" evidence="2">
    <location>
        <begin position="2537"/>
        <end position="2582"/>
    </location>
</feature>
<feature type="compositionally biased region" description="Acidic residues" evidence="2">
    <location>
        <begin position="2107"/>
        <end position="2118"/>
    </location>
</feature>
<feature type="compositionally biased region" description="Basic and acidic residues" evidence="2">
    <location>
        <begin position="2734"/>
        <end position="2756"/>
    </location>
</feature>
<feature type="compositionally biased region" description="Acidic residues" evidence="2">
    <location>
        <begin position="736"/>
        <end position="745"/>
    </location>
</feature>
<feature type="region of interest" description="Disordered" evidence="2">
    <location>
        <begin position="661"/>
        <end position="692"/>
    </location>
</feature>
<feature type="compositionally biased region" description="Basic and acidic residues" evidence="2">
    <location>
        <begin position="2157"/>
        <end position="2166"/>
    </location>
</feature>
<feature type="region of interest" description="Disordered" evidence="2">
    <location>
        <begin position="1735"/>
        <end position="1815"/>
    </location>
</feature>
<reference evidence="3 4" key="1">
    <citation type="submission" date="2023-10" db="EMBL/GenBank/DDBJ databases">
        <title>Genomes of two closely related lineages of the louse Polyplax serrata with different host specificities.</title>
        <authorList>
            <person name="Martinu J."/>
            <person name="Tarabai H."/>
            <person name="Stefka J."/>
            <person name="Hypsa V."/>
        </authorList>
    </citation>
    <scope>NUCLEOTIDE SEQUENCE [LARGE SCALE GENOMIC DNA]</scope>
    <source>
        <strain evidence="3">HR10_N</strain>
    </source>
</reference>
<feature type="compositionally biased region" description="Polar residues" evidence="2">
    <location>
        <begin position="3016"/>
        <end position="3036"/>
    </location>
</feature>
<name>A0AAN8P2D0_POLSC</name>
<feature type="region of interest" description="Disordered" evidence="2">
    <location>
        <begin position="1685"/>
        <end position="1716"/>
    </location>
</feature>
<evidence type="ECO:0000313" key="4">
    <source>
        <dbReference type="Proteomes" id="UP001372834"/>
    </source>
</evidence>
<feature type="region of interest" description="Disordered" evidence="2">
    <location>
        <begin position="376"/>
        <end position="401"/>
    </location>
</feature>
<feature type="region of interest" description="Disordered" evidence="2">
    <location>
        <begin position="2353"/>
        <end position="2376"/>
    </location>
</feature>
<feature type="compositionally biased region" description="Basic and acidic residues" evidence="2">
    <location>
        <begin position="2499"/>
        <end position="2516"/>
    </location>
</feature>
<feature type="region of interest" description="Disordered" evidence="2">
    <location>
        <begin position="2596"/>
        <end position="2902"/>
    </location>
</feature>
<feature type="compositionally biased region" description="Polar residues" evidence="2">
    <location>
        <begin position="1706"/>
        <end position="1716"/>
    </location>
</feature>
<feature type="compositionally biased region" description="Low complexity" evidence="2">
    <location>
        <begin position="2867"/>
        <end position="2878"/>
    </location>
</feature>
<feature type="compositionally biased region" description="Basic and acidic residues" evidence="2">
    <location>
        <begin position="715"/>
        <end position="735"/>
    </location>
</feature>
<feature type="region of interest" description="Disordered" evidence="2">
    <location>
        <begin position="822"/>
        <end position="842"/>
    </location>
</feature>
<feature type="compositionally biased region" description="Acidic residues" evidence="2">
    <location>
        <begin position="300"/>
        <end position="313"/>
    </location>
</feature>
<proteinExistence type="predicted"/>
<dbReference type="EMBL" id="JAWJWE010000006">
    <property type="protein sequence ID" value="KAK6632951.1"/>
    <property type="molecule type" value="Genomic_DNA"/>
</dbReference>
<feature type="compositionally biased region" description="Basic and acidic residues" evidence="2">
    <location>
        <begin position="2419"/>
        <end position="2436"/>
    </location>
</feature>
<feature type="compositionally biased region" description="Basic and acidic residues" evidence="2">
    <location>
        <begin position="2367"/>
        <end position="2376"/>
    </location>
</feature>
<feature type="region of interest" description="Disordered" evidence="2">
    <location>
        <begin position="715"/>
        <end position="774"/>
    </location>
</feature>
<feature type="compositionally biased region" description="Basic and acidic residues" evidence="2">
    <location>
        <begin position="376"/>
        <end position="393"/>
    </location>
</feature>
<feature type="compositionally biased region" description="Basic and acidic residues" evidence="2">
    <location>
        <begin position="2714"/>
        <end position="2723"/>
    </location>
</feature>
<feature type="region of interest" description="Disordered" evidence="2">
    <location>
        <begin position="847"/>
        <end position="866"/>
    </location>
</feature>
<feature type="compositionally biased region" description="Basic and acidic residues" evidence="2">
    <location>
        <begin position="606"/>
        <end position="633"/>
    </location>
</feature>
<feature type="region of interest" description="Disordered" evidence="2">
    <location>
        <begin position="577"/>
        <end position="646"/>
    </location>
</feature>
<evidence type="ECO:0000256" key="1">
    <source>
        <dbReference type="SAM" id="Coils"/>
    </source>
</evidence>
<protein>
    <submittedName>
        <fullName evidence="3">Uncharacterized protein</fullName>
    </submittedName>
</protein>
<feature type="compositionally biased region" description="Basic and acidic residues" evidence="2">
    <location>
        <begin position="1914"/>
        <end position="1929"/>
    </location>
</feature>
<feature type="compositionally biased region" description="Polar residues" evidence="2">
    <location>
        <begin position="847"/>
        <end position="862"/>
    </location>
</feature>
<dbReference type="Proteomes" id="UP001372834">
    <property type="component" value="Unassembled WGS sequence"/>
</dbReference>
<feature type="region of interest" description="Disordered" evidence="2">
    <location>
        <begin position="2036"/>
        <end position="2169"/>
    </location>
</feature>
<feature type="region of interest" description="Disordered" evidence="2">
    <location>
        <begin position="3008"/>
        <end position="3038"/>
    </location>
</feature>
<keyword evidence="1" id="KW-0175">Coiled coil</keyword>
<feature type="compositionally biased region" description="Basic and acidic residues" evidence="2">
    <location>
        <begin position="2244"/>
        <end position="2270"/>
    </location>
</feature>
<accession>A0AAN8P2D0</accession>
<evidence type="ECO:0000313" key="3">
    <source>
        <dbReference type="EMBL" id="KAK6632951.1"/>
    </source>
</evidence>
<feature type="region of interest" description="Disordered" evidence="2">
    <location>
        <begin position="2484"/>
        <end position="2518"/>
    </location>
</feature>
<feature type="compositionally biased region" description="Basic and acidic residues" evidence="2">
    <location>
        <begin position="2097"/>
        <end position="2106"/>
    </location>
</feature>
<feature type="compositionally biased region" description="Basic and acidic residues" evidence="2">
    <location>
        <begin position="2667"/>
        <end position="2682"/>
    </location>
</feature>
<feature type="region of interest" description="Disordered" evidence="2">
    <location>
        <begin position="3066"/>
        <end position="3096"/>
    </location>
</feature>
<feature type="region of interest" description="Disordered" evidence="2">
    <location>
        <begin position="2411"/>
        <end position="2438"/>
    </location>
</feature>
<feature type="compositionally biased region" description="Basic and acidic residues" evidence="2">
    <location>
        <begin position="2572"/>
        <end position="2582"/>
    </location>
</feature>
<sequence>MESTSWPVPRGINSEKVNRLPIEQITWKFSNFADGHFVCHVTGRFPYRCRQKWHKFPPEKTPSQQTPERVPKLKSIRRRHRIRRDAHPTSGLHHNEKKIVNDNREEAVATEEIPMGRILTQAEDRKEIQPENAIDRQQIFKVLDEAMKMETKKEPEPEETFSLDKISSEEDSAEEGFKEWLKKRGGIKPKKIPRVKKLPEPPAPLVGMANPRAVKSGKHTLLLPHRGVTTNLGRLDKKLSNIRKLLGGKENNAVGELDTGIRVRRKTEADRSANKIAKMFLTLSAMNGYHDRRKSKCKDDDYDDEEDDWDDDGDGKSIQMKRTPSSNEERYKVKKWIEYLKSRRSNRYCPCNGNDDDGFPLENKVGKAPLMIDGEHSGEESEEMGESRRERPFLPRYGYYPRGRGGKDNRYKYPKISGDIDEKLKALRERGRKKLELPLEDLELYRSRAKKILQNAEDILDKIKEEEDKRLSKPEYLANHIKELTSRIQSNPRNNENNEFMRILQKSLGFDALHKVHDEDGDNGTPDGSLTDTIKAYFTDPYEKARELTEESAKQLSSYMLRNLAKLGEAEDKIKQELKGVDKSTQTGEEMPPNSERLVSNNQQKEGVDETDKESHRESDGMKNNPKNDKTSNSEKQNSTETDADVENLLKKILQDLLKDQREQGHQRGDKNLQKNQHTYDTPKKPLFPIRPIADKKKEMAEKIKKGLSRLPLRRKYDGRSRPDYEYDGRSRPDYEYDYYEDNDDGPSRDKSKKLKPTYGRHSSKGLNKGPKMKDSYEYEYEDNSHYDWKTQGTHRQPGKDYIDKHGNLPYQTLNIPAWGGSQEQKGRQLEGEAELAQESKSTENFQPMISNNFGRGSNGKTQRPKIQDVDRLVKKIMADLKDVSKGNEASGKDVDRIVGKLMSDLKGETAVPVSVDDVTDAIRGNVNKPLEYGEGSLATVQGMNKVEGMTKTKGQDGVDKGMTGHSLAGPRWTAVNKDVIGKILRQLEGTAVGLKSDVGKDIQMIMGKLVQDLKAVSDTEGTADENVRSLIGHVLGKLQEATPRVGESGRDNAYRIIGNIMADLNAQRATAPDGTGDKNGLLTSALDGTTVEWESKEGKDLGTMVGKPVQNLQGVVPNQEDSTTAVDTTIGEVINKLKDADKKIDLDGGKNAPDIIKKIIDDLKNAKGKSEIEMTGKLKEAIKAITSEDGKNAKEVIGKLMQELKESDANPERHSKSADGAVKQIIEKLAYASKGLKGEEGKNPHLIIGNLMNDLKDVTKGQSGGKSLDDMVGKIMGKLKDAKAGVQEDGGKGAHGIIEQIIQQLNDINERSQSIGREGDPKVGQILGHLGDTTVPAAQRSNDVNEILGKIMTDPRYSGNGVEAIDKEAVRKIIGQLDDATKRMTNRGDKNAHKVIGKLIHDLKDVIKGRDTNDEALDKMVGQVLEKLKDATEGVETGGGDEAHKIIGKIIADLKSATKEEGATISTGELQNPYSEMKLVDSGKDTDGRMMQEVEGIGMKGGTSDLEGDEVAREIMKILPDNGGTTEKNWGESSPAIDMDRVVGRIMAEKLNSEEIEENFGHRLPKNKDGAETMVKILTDGRESYDGLDGNEIPLSEKDLERVAEQMTPKYKVTDIDDADDDVSIFGNKENLVGQTGPKLADEYDGPIVDYSKTSADEDMDRVVGRIIGDLKNTRTEPDLIEAKTNAEENEVDSLSDRATGHTEGLQTLTSTETNYPDEMTQRRQGTADSLESELIDGSSQQMMDKSQGAYAPTTGAYDSSERETVEYSHQLSNTPTFSESEKDVNDVLPLGTDTQEEEMMTEGPKSSIFDRNKDIEEDDNVLKSTQDIISSLGIEENENLQSEENVQMAHKKEDETIADNDNLMAAMGKHSDTTEEYEKSTQQNDEKGSPDIGGNEVNQVIETPLDESQEGTSRDETQRVGKPRDLEYDNDSLVSEKISDKSETDELVENYNPTLHTTDGYDTSKVYVKETNGKPQNSAILLSKDAESVADSSELERVANVLDKDLRETLDGNDEEVQALNEDKKYLFASLNGEDTVNGYGTERATSQEDAKDSDNERVEKMLDENTETSVNDELTYKSDERFSGNEEEVAITRSEGKNEKTIDGEEEYEATDEPELVATPRNGMYDMDGNYITSEGDDEGNSSSEILTSKKGKTPTEDEKIGIDDNDFNAEINKMQNMMNEEELTSTEHGLFTANGKYLNSNEDERVQMPEESDLTTTEAISGEMDTVGESREYSSVSPKPKKENIEKMRPESDNLKKEPSAEKDGKLQAYHVDGTDTKQWPSTPTDDEQVAAPERLAEVEDDVNPHLQAMKIQDHNNLLEQTMVDSTEEENIVRSDVIPADEKVEMVNEELEEASSETGTYDRTIDSVERTGRVMEDADMVKTGGISVEKQYVINSDDESVGLMQSEVNNESTEDERVQKTFNEESTTKSLDDGSYETLTERQLIQEEENEPTVINRYDPITSTEDMENVMDEELGVTESLQSKHRNEIGGIPGEEQKPEDNERITAEHDESAENIDQELASMQKIMDEAESIATTEKELQSEEVTSAENEKVAEVGPKTLSSENEMNNDRNELNLGNREYKNVEEEERLGIALQDSNELDETDGVNEKNELVREMSNSGERVAAKLDDDVDNEINPVEIRRMSDESEEVASAKVNNEDENDVNQKSDSLKQTTEWEQKTSSSEIYGEDEDVNHENEENNESATVRMANKKPENDKTSELWDDSPGQAEPSREETVQKIFKDTEGLVEKESSDEVETLDDNKRVSSTNIESFDPENNKGIPESIVNDIETPEVVQLENYKSAENNVNSEETRKPFDNEEQEQETNLNDGDVVGVGEDIDNKENDVLASKHLPSNKEVPKQSYSTATETTDNATSTEDRIDSFTGRYKPTEKIPENWSNEIDEGVRNGLEDHVQKHHSLDDSMLDMTTEGQQEVSEDETNDNDLMHFIGDRQSEPMNMDKLTTYDRGTEIVEKGQTGDETDLGQDWAINSTDEGEIEKALERIINAEKGQPISPEQLTGGTPTTEQDAGQSSDDLTRLRQMMATDRVTSDPNDWKIQTVDNENTSIGYDEPDLKVSGSNTEPLDQDVKTGSDWVAHPYEDDTLRMYDDPLLGNQNVASDYDLLDNSKEIYAPLQPVKNKMLGSFDDNTLQDVENKLMSPKGKLTMPKGIQEIMKDLSDGKVKDDISSLQSLDPDKIDRFIDRIDEAETENQKNDDVDCKKECACADEIESRSKKIGRYEIVKDFLHWVKDLRMNRVLSDD</sequence>
<feature type="coiled-coil region" evidence="1">
    <location>
        <begin position="439"/>
        <end position="469"/>
    </location>
</feature>
<evidence type="ECO:0000256" key="2">
    <source>
        <dbReference type="SAM" id="MobiDB-lite"/>
    </source>
</evidence>
<feature type="region of interest" description="Disordered" evidence="2">
    <location>
        <begin position="2202"/>
        <end position="2294"/>
    </location>
</feature>
<feature type="compositionally biased region" description="Basic and acidic residues" evidence="2">
    <location>
        <begin position="2077"/>
        <end position="2087"/>
    </location>
</feature>
<feature type="region of interest" description="Disordered" evidence="2">
    <location>
        <begin position="292"/>
        <end position="326"/>
    </location>
</feature>
<feature type="compositionally biased region" description="Basic and acidic residues" evidence="2">
    <location>
        <begin position="2048"/>
        <end position="2066"/>
    </location>
</feature>
<organism evidence="3 4">
    <name type="scientific">Polyplax serrata</name>
    <name type="common">Common mouse louse</name>
    <dbReference type="NCBI Taxonomy" id="468196"/>
    <lineage>
        <taxon>Eukaryota</taxon>
        <taxon>Metazoa</taxon>
        <taxon>Ecdysozoa</taxon>
        <taxon>Arthropoda</taxon>
        <taxon>Hexapoda</taxon>
        <taxon>Insecta</taxon>
        <taxon>Pterygota</taxon>
        <taxon>Neoptera</taxon>
        <taxon>Paraneoptera</taxon>
        <taxon>Psocodea</taxon>
        <taxon>Troctomorpha</taxon>
        <taxon>Phthiraptera</taxon>
        <taxon>Anoplura</taxon>
        <taxon>Polyplacidae</taxon>
        <taxon>Polyplax</taxon>
    </lineage>
</organism>
<comment type="caution">
    <text evidence="3">The sequence shown here is derived from an EMBL/GenBank/DDBJ whole genome shotgun (WGS) entry which is preliminary data.</text>
</comment>
<feature type="compositionally biased region" description="Basic and acidic residues" evidence="2">
    <location>
        <begin position="1871"/>
        <end position="1891"/>
    </location>
</feature>
<feature type="compositionally biased region" description="Basic and acidic residues" evidence="2">
    <location>
        <begin position="661"/>
        <end position="673"/>
    </location>
</feature>
<feature type="compositionally biased region" description="Polar residues" evidence="2">
    <location>
        <begin position="1769"/>
        <end position="1780"/>
    </location>
</feature>